<evidence type="ECO:0000313" key="1">
    <source>
        <dbReference type="EMBL" id="UYP44306.1"/>
    </source>
</evidence>
<organism evidence="1 2">
    <name type="scientific">Candidatus Lokiarchaeum ossiferum</name>
    <dbReference type="NCBI Taxonomy" id="2951803"/>
    <lineage>
        <taxon>Archaea</taxon>
        <taxon>Promethearchaeati</taxon>
        <taxon>Promethearchaeota</taxon>
        <taxon>Promethearchaeia</taxon>
        <taxon>Promethearchaeales</taxon>
        <taxon>Promethearchaeaceae</taxon>
        <taxon>Candidatus Lokiarchaeum</taxon>
    </lineage>
</organism>
<gene>
    <name evidence="1" type="ORF">NEF87_000591</name>
</gene>
<accession>A0ABY6HLB8</accession>
<keyword evidence="2" id="KW-1185">Reference proteome</keyword>
<sequence length="168" mass="19042">MSDENSNENFREPFATDDFFNEENLKSISIRGVNADVYEQFVNKTKKLDMNVGIAITKLMQDVVYSFDEDFPEISAGTLRSVNKMPLSIVGHVDLTISKEDLEEPENQISFVGIQNLTFTPNVDKETFQKCINKIVGCHGVRIPNILPKLVLLSTLVDCKNIEFYDVD</sequence>
<proteinExistence type="predicted"/>
<dbReference type="Proteomes" id="UP001208689">
    <property type="component" value="Chromosome"/>
</dbReference>
<reference evidence="1" key="1">
    <citation type="submission" date="2022-09" db="EMBL/GenBank/DDBJ databases">
        <title>Actin cytoskeleton and complex cell architecture in an #Asgard archaeon.</title>
        <authorList>
            <person name="Ponce Toledo R.I."/>
            <person name="Schleper C."/>
            <person name="Rodrigues Oliveira T."/>
            <person name="Wollweber F."/>
            <person name="Xu J."/>
            <person name="Rittmann S."/>
            <person name="Klingl A."/>
            <person name="Pilhofer M."/>
        </authorList>
    </citation>
    <scope>NUCLEOTIDE SEQUENCE</scope>
    <source>
        <strain evidence="1">B-35</strain>
    </source>
</reference>
<dbReference type="EMBL" id="CP104013">
    <property type="protein sequence ID" value="UYP44306.1"/>
    <property type="molecule type" value="Genomic_DNA"/>
</dbReference>
<protein>
    <submittedName>
        <fullName evidence="1">Uncharacterized protein</fullName>
    </submittedName>
</protein>
<name>A0ABY6HLB8_9ARCH</name>
<evidence type="ECO:0000313" key="2">
    <source>
        <dbReference type="Proteomes" id="UP001208689"/>
    </source>
</evidence>